<name>A0A843WUW3_COLES</name>
<dbReference type="EMBL" id="NMUH01004624">
    <property type="protein sequence ID" value="MQM10258.1"/>
    <property type="molecule type" value="Genomic_DNA"/>
</dbReference>
<evidence type="ECO:0000313" key="2">
    <source>
        <dbReference type="Proteomes" id="UP000652761"/>
    </source>
</evidence>
<dbReference type="Proteomes" id="UP000652761">
    <property type="component" value="Unassembled WGS sequence"/>
</dbReference>
<organism evidence="1 2">
    <name type="scientific">Colocasia esculenta</name>
    <name type="common">Wild taro</name>
    <name type="synonym">Arum esculentum</name>
    <dbReference type="NCBI Taxonomy" id="4460"/>
    <lineage>
        <taxon>Eukaryota</taxon>
        <taxon>Viridiplantae</taxon>
        <taxon>Streptophyta</taxon>
        <taxon>Embryophyta</taxon>
        <taxon>Tracheophyta</taxon>
        <taxon>Spermatophyta</taxon>
        <taxon>Magnoliopsida</taxon>
        <taxon>Liliopsida</taxon>
        <taxon>Araceae</taxon>
        <taxon>Aroideae</taxon>
        <taxon>Colocasieae</taxon>
        <taxon>Colocasia</taxon>
    </lineage>
</organism>
<keyword evidence="2" id="KW-1185">Reference proteome</keyword>
<dbReference type="AlphaFoldDB" id="A0A843WUW3"/>
<evidence type="ECO:0000313" key="1">
    <source>
        <dbReference type="EMBL" id="MQM10258.1"/>
    </source>
</evidence>
<accession>A0A843WUW3</accession>
<proteinExistence type="predicted"/>
<gene>
    <name evidence="1" type="ORF">Taro_043149</name>
</gene>
<reference evidence="1" key="1">
    <citation type="submission" date="2017-07" db="EMBL/GenBank/DDBJ databases">
        <title>Taro Niue Genome Assembly and Annotation.</title>
        <authorList>
            <person name="Atibalentja N."/>
            <person name="Keating K."/>
            <person name="Fields C.J."/>
        </authorList>
    </citation>
    <scope>NUCLEOTIDE SEQUENCE</scope>
    <source>
        <strain evidence="1">Niue_2</strain>
        <tissue evidence="1">Leaf</tissue>
    </source>
</reference>
<protein>
    <submittedName>
        <fullName evidence="1">Uncharacterized protein</fullName>
    </submittedName>
</protein>
<comment type="caution">
    <text evidence="1">The sequence shown here is derived from an EMBL/GenBank/DDBJ whole genome shotgun (WGS) entry which is preliminary data.</text>
</comment>
<sequence length="97" mass="11014">MELCQIPTSTSSQHPRRLLPHVPEWSGVETPSSSSFVHLTGNAAAPMRHRFRSHHLVIINEKRPLLWLAVFVEEERTHIIPRAISPLQKVLQSAPLI</sequence>